<dbReference type="GO" id="GO:0005886">
    <property type="term" value="C:plasma membrane"/>
    <property type="evidence" value="ECO:0007669"/>
    <property type="project" value="UniProtKB-SubCell"/>
</dbReference>
<evidence type="ECO:0000313" key="12">
    <source>
        <dbReference type="EMBL" id="KAK7603537.1"/>
    </source>
</evidence>
<evidence type="ECO:0000256" key="4">
    <source>
        <dbReference type="ARBA" id="ARBA00022737"/>
    </source>
</evidence>
<dbReference type="Pfam" id="PF00028">
    <property type="entry name" value="Cadherin"/>
    <property type="match status" value="7"/>
</dbReference>
<dbReference type="Gene3D" id="2.60.40.60">
    <property type="entry name" value="Cadherins"/>
    <property type="match status" value="9"/>
</dbReference>
<keyword evidence="13" id="KW-1185">Reference proteome</keyword>
<dbReference type="PRINTS" id="PR00205">
    <property type="entry name" value="CADHERIN"/>
</dbReference>
<dbReference type="SMART" id="SM00112">
    <property type="entry name" value="CA"/>
    <property type="match status" value="9"/>
</dbReference>
<dbReference type="CDD" id="cd11304">
    <property type="entry name" value="Cadherin_repeat"/>
    <property type="match status" value="8"/>
</dbReference>
<evidence type="ECO:0000256" key="2">
    <source>
        <dbReference type="ARBA" id="ARBA00022692"/>
    </source>
</evidence>
<feature type="domain" description="Cadherin" evidence="11">
    <location>
        <begin position="73"/>
        <end position="182"/>
    </location>
</feature>
<feature type="domain" description="Cadherin" evidence="11">
    <location>
        <begin position="599"/>
        <end position="699"/>
    </location>
</feature>
<proteinExistence type="predicted"/>
<dbReference type="PANTHER" id="PTHR24026">
    <property type="entry name" value="FAT ATYPICAL CADHERIN-RELATED"/>
    <property type="match status" value="1"/>
</dbReference>
<feature type="domain" description="Cadherin" evidence="11">
    <location>
        <begin position="312"/>
        <end position="397"/>
    </location>
</feature>
<evidence type="ECO:0000256" key="10">
    <source>
        <dbReference type="SAM" id="Phobius"/>
    </source>
</evidence>
<dbReference type="FunFam" id="2.60.40.60:FF:000033">
    <property type="entry name" value="FAT atypical cadherin 1"/>
    <property type="match status" value="1"/>
</dbReference>
<dbReference type="InterPro" id="IPR020894">
    <property type="entry name" value="Cadherin_CS"/>
</dbReference>
<dbReference type="PROSITE" id="PS00232">
    <property type="entry name" value="CADHERIN_1"/>
    <property type="match status" value="2"/>
</dbReference>
<dbReference type="EMBL" id="JBBCAQ010000006">
    <property type="protein sequence ID" value="KAK7603537.1"/>
    <property type="molecule type" value="Genomic_DNA"/>
</dbReference>
<dbReference type="GO" id="GO:0005509">
    <property type="term" value="F:calcium ion binding"/>
    <property type="evidence" value="ECO:0007669"/>
    <property type="project" value="UniProtKB-UniRule"/>
</dbReference>
<feature type="domain" description="Cadherin" evidence="11">
    <location>
        <begin position="932"/>
        <end position="1052"/>
    </location>
</feature>
<dbReference type="InterPro" id="IPR015919">
    <property type="entry name" value="Cadherin-like_sf"/>
</dbReference>
<gene>
    <name evidence="12" type="ORF">V9T40_003536</name>
</gene>
<keyword evidence="6 10" id="KW-1133">Transmembrane helix</keyword>
<feature type="transmembrane region" description="Helical" evidence="10">
    <location>
        <begin position="1167"/>
        <end position="1194"/>
    </location>
</feature>
<evidence type="ECO:0000256" key="3">
    <source>
        <dbReference type="ARBA" id="ARBA00022729"/>
    </source>
</evidence>
<name>A0AAN9TTE1_9HEMI</name>
<evidence type="ECO:0000313" key="13">
    <source>
        <dbReference type="Proteomes" id="UP001367676"/>
    </source>
</evidence>
<feature type="domain" description="Cadherin" evidence="11">
    <location>
        <begin position="811"/>
        <end position="922"/>
    </location>
</feature>
<keyword evidence="4" id="KW-0677">Repeat</keyword>
<dbReference type="SUPFAM" id="SSF49313">
    <property type="entry name" value="Cadherin-like"/>
    <property type="match status" value="9"/>
</dbReference>
<evidence type="ECO:0000256" key="7">
    <source>
        <dbReference type="ARBA" id="ARBA00023136"/>
    </source>
</evidence>
<dbReference type="GO" id="GO:0008104">
    <property type="term" value="P:intracellular protein localization"/>
    <property type="evidence" value="ECO:0007669"/>
    <property type="project" value="UniProtKB-ARBA"/>
</dbReference>
<dbReference type="GO" id="GO:0007156">
    <property type="term" value="P:homophilic cell adhesion via plasma membrane adhesion molecules"/>
    <property type="evidence" value="ECO:0007669"/>
    <property type="project" value="InterPro"/>
</dbReference>
<dbReference type="GO" id="GO:0001736">
    <property type="term" value="P:establishment of planar polarity"/>
    <property type="evidence" value="ECO:0007669"/>
    <property type="project" value="UniProtKB-ARBA"/>
</dbReference>
<evidence type="ECO:0000256" key="8">
    <source>
        <dbReference type="PROSITE-ProRule" id="PRU00043"/>
    </source>
</evidence>
<keyword evidence="7 10" id="KW-0472">Membrane</keyword>
<dbReference type="GO" id="GO:0007163">
    <property type="term" value="P:establishment or maintenance of cell polarity"/>
    <property type="evidence" value="ECO:0007669"/>
    <property type="project" value="UniProtKB-ARBA"/>
</dbReference>
<feature type="region of interest" description="Disordered" evidence="9">
    <location>
        <begin position="1311"/>
        <end position="1332"/>
    </location>
</feature>
<feature type="domain" description="Cadherin" evidence="11">
    <location>
        <begin position="183"/>
        <end position="295"/>
    </location>
</feature>
<evidence type="ECO:0000256" key="9">
    <source>
        <dbReference type="SAM" id="MobiDB-lite"/>
    </source>
</evidence>
<feature type="domain" description="Cadherin" evidence="11">
    <location>
        <begin position="498"/>
        <end position="598"/>
    </location>
</feature>
<accession>A0AAN9TTE1</accession>
<protein>
    <recommendedName>
        <fullName evidence="11">Cadherin domain-containing protein</fullName>
    </recommendedName>
</protein>
<reference evidence="12 13" key="1">
    <citation type="submission" date="2024-03" db="EMBL/GenBank/DDBJ databases">
        <title>Adaptation during the transition from Ophiocordyceps entomopathogen to insect associate is accompanied by gene loss and intensified selection.</title>
        <authorList>
            <person name="Ward C.M."/>
            <person name="Onetto C.A."/>
            <person name="Borneman A.R."/>
        </authorList>
    </citation>
    <scope>NUCLEOTIDE SEQUENCE [LARGE SCALE GENOMIC DNA]</scope>
    <source>
        <strain evidence="12">AWRI1</strain>
        <tissue evidence="12">Single Adult Female</tissue>
    </source>
</reference>
<evidence type="ECO:0000259" key="11">
    <source>
        <dbReference type="PROSITE" id="PS50268"/>
    </source>
</evidence>
<sequence>MSCRITRKKRGDFWYVFWGKPPNNPKKLKVDRAKNQQERFSSTTTLTVNVQDDDDQDPSFFYQGCTMQDGACVNPEYYATVSSGSVAGALSIQPEKIQAIDMDSMGASISYSFSSGVPSTYRNYFDIDPSTGIVRQVKAVDVSQTKRFDIIVKAEEISPSKRSTTAKLTINVKPVDSNPPVIHSTAIEGSVDENAPIGTKVVDSSGKPIRITVTDADLNPNEPRPEYVFELTTPSFTINSEGILIVNQKNLDRDPPNPGKFRFQILAREKYGNAASAPLSMVVGLHDLNDNAPKLPMIQPITLQAGENRRQIVKVEATDSDAGENAVITYSIYHVSNNGQNKFVINPKTGVIDSTGKLSAGEQYSITVQATDNGGKYSQTIVEVIVVPGPNTRSPVFQQPVYDVVVSEGVSVNTTVTSVYAVDPENGPVTYSIGSGNELREFGINPKTGVISVVRKLDREQLTQYQLIIKAEDEDGLSSSATVNIKVSDINDKNPEFINLPYEFTVVEGKNGAPVGQVKAIDADEGQNAVVYYSLPEDVPFIIDGKSGDIRTSTALDYEKQSEYKFVVTAKDGATDPRLATATVTVKVTDIEDELPIFHVPMYEVKVPENVPGFEVMQVKADDPDTVKKVTYVIKQGPTDLFSINPTTGVIKTIRGLDYEKEPQHILIIGTEENTSNLPGATTKVVINVEDVNDIPPSFLSTPKPITLDDDVPIGTKVTSLIAADSDGTSPNNKVRYEIVGRGKAAKYFQIDPDLGVLTVRDNLKKERDAEYVVEVKAIDSGNPQLSSVIQVTIYIRHVTLPLPTVDIGFAEDWYTVQVNENSPPNTLIKNFPIMNADKLSNGVPLQCTIIAGNPENIFYTEISPDKNCSLRVKDAKLNYEHEESFKLKIRLDSVAGYVNPARSIANVNVEVVDVNDNEPRFIYPKTIERFAKQAYFGAIARDEKVSSSVIQIKAVDLDSGKYGQIEYRFIKDDVGVTNFFYIEPISGLIRTTSTFDNVHESSLPFRLIVEARDNPKGPDDESKKAEAHVVINLIEERNRMILVIEDARPDMVKQNEENIISVLEDHAKLIIGVEKVIPRQFRKPDNVTVESDPNSADLWFYAIDPNTELIMDRNSTRVTKSILDNEAVNGITVDVNEHLNVTASSIHAPLMVTTLKPAIIQLQWDLFPYVLMLIAALILVLSVAGIIYICISWSKYKAYKERMARMYITPRYDPVFVEPNLKEYETQVLQMSVPVDDSDSYNDLQIDFSRKNHTFNLDNVGYISKENGIAGNHSPAHSDAATTTRASSVSEHHNTMNHTGTMGKINRAYQRSSEEDLPPSASATNENVTFREKRDYPSLGFNYLMDRSPVETTTEL</sequence>
<keyword evidence="2 10" id="KW-0812">Transmembrane</keyword>
<dbReference type="InterPro" id="IPR002126">
    <property type="entry name" value="Cadherin-like_dom"/>
</dbReference>
<organism evidence="12 13">
    <name type="scientific">Parthenolecanium corni</name>
    <dbReference type="NCBI Taxonomy" id="536013"/>
    <lineage>
        <taxon>Eukaryota</taxon>
        <taxon>Metazoa</taxon>
        <taxon>Ecdysozoa</taxon>
        <taxon>Arthropoda</taxon>
        <taxon>Hexapoda</taxon>
        <taxon>Insecta</taxon>
        <taxon>Pterygota</taxon>
        <taxon>Neoptera</taxon>
        <taxon>Paraneoptera</taxon>
        <taxon>Hemiptera</taxon>
        <taxon>Sternorrhyncha</taxon>
        <taxon>Coccoidea</taxon>
        <taxon>Coccidae</taxon>
        <taxon>Parthenolecanium</taxon>
    </lineage>
</organism>
<dbReference type="FunFam" id="2.60.40.60:FF:000315">
    <property type="entry name" value="CaDHerin family"/>
    <property type="match status" value="1"/>
</dbReference>
<comment type="subcellular location">
    <subcellularLocation>
        <location evidence="1">Cell membrane</location>
        <topology evidence="1">Single-pass type I membrane protein</topology>
    </subcellularLocation>
</comment>
<evidence type="ECO:0000256" key="1">
    <source>
        <dbReference type="ARBA" id="ARBA00004251"/>
    </source>
</evidence>
<comment type="caution">
    <text evidence="12">The sequence shown here is derived from an EMBL/GenBank/DDBJ whole genome shotgun (WGS) entry which is preliminary data.</text>
</comment>
<dbReference type="FunFam" id="2.60.40.60:FF:000020">
    <property type="entry name" value="Dachsous cadherin-related 1b"/>
    <property type="match status" value="2"/>
</dbReference>
<evidence type="ECO:0000256" key="6">
    <source>
        <dbReference type="ARBA" id="ARBA00022989"/>
    </source>
</evidence>
<keyword evidence="5 8" id="KW-0106">Calcium</keyword>
<feature type="domain" description="Cadherin" evidence="11">
    <location>
        <begin position="398"/>
        <end position="497"/>
    </location>
</feature>
<dbReference type="Proteomes" id="UP001367676">
    <property type="component" value="Unassembled WGS sequence"/>
</dbReference>
<dbReference type="PANTHER" id="PTHR24026:SF126">
    <property type="entry name" value="PROTOCADHERIN FAT 4"/>
    <property type="match status" value="1"/>
</dbReference>
<dbReference type="FunFam" id="2.60.40.60:FF:000275">
    <property type="entry name" value="Si:dkey-30k22.7"/>
    <property type="match status" value="1"/>
</dbReference>
<dbReference type="PROSITE" id="PS50268">
    <property type="entry name" value="CADHERIN_2"/>
    <property type="match status" value="9"/>
</dbReference>
<dbReference type="FunFam" id="2.60.40.60:FF:000381">
    <property type="entry name" value="Protocadherin 15"/>
    <property type="match status" value="1"/>
</dbReference>
<evidence type="ECO:0000256" key="5">
    <source>
        <dbReference type="ARBA" id="ARBA00022837"/>
    </source>
</evidence>
<feature type="domain" description="Cadherin" evidence="11">
    <location>
        <begin position="700"/>
        <end position="806"/>
    </location>
</feature>
<keyword evidence="3" id="KW-0732">Signal</keyword>